<evidence type="ECO:0000259" key="11">
    <source>
        <dbReference type="Pfam" id="PF08545"/>
    </source>
</evidence>
<comment type="pathway">
    <text evidence="1">Lipid metabolism.</text>
</comment>
<evidence type="ECO:0000256" key="9">
    <source>
        <dbReference type="ARBA" id="ARBA00023315"/>
    </source>
</evidence>
<reference evidence="12" key="1">
    <citation type="submission" date="2018-05" db="EMBL/GenBank/DDBJ databases">
        <authorList>
            <person name="Lanie J.A."/>
            <person name="Ng W.-L."/>
            <person name="Kazmierczak K.M."/>
            <person name="Andrzejewski T.M."/>
            <person name="Davidsen T.M."/>
            <person name="Wayne K.J."/>
            <person name="Tettelin H."/>
            <person name="Glass J.I."/>
            <person name="Rusch D."/>
            <person name="Podicherti R."/>
            <person name="Tsui H.-C.T."/>
            <person name="Winkler M.E."/>
        </authorList>
    </citation>
    <scope>NUCLEOTIDE SEQUENCE</scope>
</reference>
<dbReference type="InterPro" id="IPR013747">
    <property type="entry name" value="ACP_syn_III_C"/>
</dbReference>
<sequence>MDTSNEWIVSRSGIEERRWVRDGICTSDLAFEASKKAMKAAKVSSEDIDLVIVGTITSDYFFPGVSAQLQDRLDLHHIGAFDVKAACSAFIYALSIGDQFIRTGVCSTILIVGAEVQSKFLNISTEGRDMTVLFGDGSGAAILQKSDDESGVLSTHLHCQGSNIKNLWMEAPGSAENCQMTNIELEEGRHFPFMNGREVFRNAIVRFPEVIQESLDASGLTLDDVNLIIPHQANLRISQAVAKRLGVGMDKVFSNIHKYGNTTAASIPIALCEAVEEKKISKGDIVVLASFGAGFTWASAAIRW</sequence>
<dbReference type="InterPro" id="IPR013751">
    <property type="entry name" value="ACP_syn_III_N"/>
</dbReference>
<evidence type="ECO:0000256" key="7">
    <source>
        <dbReference type="ARBA" id="ARBA00023098"/>
    </source>
</evidence>
<evidence type="ECO:0000313" key="12">
    <source>
        <dbReference type="EMBL" id="SUZ96905.1"/>
    </source>
</evidence>
<feature type="domain" description="Beta-ketoacyl-[acyl-carrier-protein] synthase III C-terminal" evidence="10">
    <location>
        <begin position="215"/>
        <end position="304"/>
    </location>
</feature>
<evidence type="ECO:0000256" key="5">
    <source>
        <dbReference type="ARBA" id="ARBA00022679"/>
    </source>
</evidence>
<evidence type="ECO:0000256" key="6">
    <source>
        <dbReference type="ARBA" id="ARBA00022832"/>
    </source>
</evidence>
<dbReference type="AlphaFoldDB" id="A0A381RYH9"/>
<dbReference type="GO" id="GO:0006633">
    <property type="term" value="P:fatty acid biosynthetic process"/>
    <property type="evidence" value="ECO:0007669"/>
    <property type="project" value="UniProtKB-KW"/>
</dbReference>
<protein>
    <recommendedName>
        <fullName evidence="13">Beta-ketoacyl-[acyl-carrier-protein] synthase III C-terminal domain-containing protein</fullName>
    </recommendedName>
</protein>
<dbReference type="SUPFAM" id="SSF53901">
    <property type="entry name" value="Thiolase-like"/>
    <property type="match status" value="1"/>
</dbReference>
<keyword evidence="4" id="KW-0444">Lipid biosynthesis</keyword>
<keyword evidence="7" id="KW-0443">Lipid metabolism</keyword>
<comment type="similarity">
    <text evidence="2">Belongs to the thiolase-like superfamily. FabH family.</text>
</comment>
<dbReference type="GO" id="GO:0004315">
    <property type="term" value="F:3-oxoacyl-[acyl-carrier-protein] synthase activity"/>
    <property type="evidence" value="ECO:0007669"/>
    <property type="project" value="InterPro"/>
</dbReference>
<keyword evidence="8" id="KW-0275">Fatty acid biosynthesis</keyword>
<dbReference type="Pfam" id="PF08545">
    <property type="entry name" value="ACP_syn_III"/>
    <property type="match status" value="1"/>
</dbReference>
<name>A0A381RYH9_9ZZZZ</name>
<proteinExistence type="inferred from homology"/>
<organism evidence="12">
    <name type="scientific">marine metagenome</name>
    <dbReference type="NCBI Taxonomy" id="408172"/>
    <lineage>
        <taxon>unclassified sequences</taxon>
        <taxon>metagenomes</taxon>
        <taxon>ecological metagenomes</taxon>
    </lineage>
</organism>
<evidence type="ECO:0000259" key="10">
    <source>
        <dbReference type="Pfam" id="PF08541"/>
    </source>
</evidence>
<evidence type="ECO:0000256" key="8">
    <source>
        <dbReference type="ARBA" id="ARBA00023160"/>
    </source>
</evidence>
<feature type="domain" description="Beta-ketoacyl-[acyl-carrier-protein] synthase III N-terminal" evidence="11">
    <location>
        <begin position="81"/>
        <end position="161"/>
    </location>
</feature>
<dbReference type="EMBL" id="UINC01002459">
    <property type="protein sequence ID" value="SUZ96905.1"/>
    <property type="molecule type" value="Genomic_DNA"/>
</dbReference>
<evidence type="ECO:0000256" key="3">
    <source>
        <dbReference type="ARBA" id="ARBA00022490"/>
    </source>
</evidence>
<dbReference type="Gene3D" id="3.40.47.10">
    <property type="match status" value="1"/>
</dbReference>
<dbReference type="PANTHER" id="PTHR43091:SF2">
    <property type="entry name" value="BETA-KETOACYL-[ACYL-CARRIER-PROTEIN] SYNTHASE III 2"/>
    <property type="match status" value="1"/>
</dbReference>
<dbReference type="NCBIfam" id="TIGR00747">
    <property type="entry name" value="fabH"/>
    <property type="match status" value="1"/>
</dbReference>
<dbReference type="PANTHER" id="PTHR43091">
    <property type="entry name" value="3-OXOACYL-[ACYL-CARRIER-PROTEIN] SYNTHASE"/>
    <property type="match status" value="1"/>
</dbReference>
<dbReference type="CDD" id="cd00830">
    <property type="entry name" value="KAS_III"/>
    <property type="match status" value="1"/>
</dbReference>
<dbReference type="InterPro" id="IPR016039">
    <property type="entry name" value="Thiolase-like"/>
</dbReference>
<evidence type="ECO:0008006" key="13">
    <source>
        <dbReference type="Google" id="ProtNLM"/>
    </source>
</evidence>
<dbReference type="InterPro" id="IPR004655">
    <property type="entry name" value="FabH"/>
</dbReference>
<gene>
    <name evidence="12" type="ORF">METZ01_LOCUS49759</name>
</gene>
<evidence type="ECO:0000256" key="2">
    <source>
        <dbReference type="ARBA" id="ARBA00008642"/>
    </source>
</evidence>
<accession>A0A381RYH9</accession>
<dbReference type="NCBIfam" id="NF006829">
    <property type="entry name" value="PRK09352.1"/>
    <property type="match status" value="1"/>
</dbReference>
<evidence type="ECO:0000256" key="1">
    <source>
        <dbReference type="ARBA" id="ARBA00005189"/>
    </source>
</evidence>
<dbReference type="Pfam" id="PF08541">
    <property type="entry name" value="ACP_syn_III_C"/>
    <property type="match status" value="1"/>
</dbReference>
<keyword evidence="5" id="KW-0808">Transferase</keyword>
<keyword evidence="6" id="KW-0276">Fatty acid metabolism</keyword>
<keyword evidence="9" id="KW-0012">Acyltransferase</keyword>
<evidence type="ECO:0000256" key="4">
    <source>
        <dbReference type="ARBA" id="ARBA00022516"/>
    </source>
</evidence>
<keyword evidence="3" id="KW-0963">Cytoplasm</keyword>